<organism evidence="2 3">
    <name type="scientific">Rosa chinensis</name>
    <name type="common">China rose</name>
    <dbReference type="NCBI Taxonomy" id="74649"/>
    <lineage>
        <taxon>Eukaryota</taxon>
        <taxon>Viridiplantae</taxon>
        <taxon>Streptophyta</taxon>
        <taxon>Embryophyta</taxon>
        <taxon>Tracheophyta</taxon>
        <taxon>Spermatophyta</taxon>
        <taxon>Magnoliopsida</taxon>
        <taxon>eudicotyledons</taxon>
        <taxon>Gunneridae</taxon>
        <taxon>Pentapetalae</taxon>
        <taxon>rosids</taxon>
        <taxon>fabids</taxon>
        <taxon>Rosales</taxon>
        <taxon>Rosaceae</taxon>
        <taxon>Rosoideae</taxon>
        <taxon>Rosoideae incertae sedis</taxon>
        <taxon>Rosa</taxon>
    </lineage>
</organism>
<gene>
    <name evidence="2" type="ORF">RchiOBHm_Chr4g0410811</name>
</gene>
<name>A0A2P6QVG7_ROSCH</name>
<feature type="region of interest" description="Disordered" evidence="1">
    <location>
        <begin position="1"/>
        <end position="21"/>
    </location>
</feature>
<reference evidence="2 3" key="1">
    <citation type="journal article" date="2018" name="Nat. Genet.">
        <title>The Rosa genome provides new insights in the design of modern roses.</title>
        <authorList>
            <person name="Bendahmane M."/>
        </authorList>
    </citation>
    <scope>NUCLEOTIDE SEQUENCE [LARGE SCALE GENOMIC DNA]</scope>
    <source>
        <strain evidence="3">cv. Old Blush</strain>
    </source>
</reference>
<keyword evidence="3" id="KW-1185">Reference proteome</keyword>
<accession>A0A2P6QVG7</accession>
<evidence type="ECO:0000313" key="3">
    <source>
        <dbReference type="Proteomes" id="UP000238479"/>
    </source>
</evidence>
<dbReference type="EMBL" id="PDCK01000042">
    <property type="protein sequence ID" value="PRQ38170.1"/>
    <property type="molecule type" value="Genomic_DNA"/>
</dbReference>
<proteinExistence type="predicted"/>
<comment type="caution">
    <text evidence="2">The sequence shown here is derived from an EMBL/GenBank/DDBJ whole genome shotgun (WGS) entry which is preliminary data.</text>
</comment>
<feature type="compositionally biased region" description="Basic residues" evidence="1">
    <location>
        <begin position="8"/>
        <end position="21"/>
    </location>
</feature>
<evidence type="ECO:0000256" key="1">
    <source>
        <dbReference type="SAM" id="MobiDB-lite"/>
    </source>
</evidence>
<evidence type="ECO:0000313" key="2">
    <source>
        <dbReference type="EMBL" id="PRQ38170.1"/>
    </source>
</evidence>
<dbReference type="Gramene" id="PRQ38170">
    <property type="protein sequence ID" value="PRQ38170"/>
    <property type="gene ID" value="RchiOBHm_Chr4g0410811"/>
</dbReference>
<protein>
    <submittedName>
        <fullName evidence="2">Uncharacterized protein</fullName>
    </submittedName>
</protein>
<dbReference type="AlphaFoldDB" id="A0A2P6QVG7"/>
<dbReference type="Proteomes" id="UP000238479">
    <property type="component" value="Chromosome 4"/>
</dbReference>
<sequence length="65" mass="7603">MQNNPARVKLKATKGNKTKKNSFHIRRIKNCLQMAHLLKEKIIHEEEELGQPVVLLLLDYVIDRP</sequence>